<name>A0A3P6TBZ6_LITSI</name>
<organism evidence="2 3">
    <name type="scientific">Litomosoides sigmodontis</name>
    <name type="common">Filarial nematode worm</name>
    <dbReference type="NCBI Taxonomy" id="42156"/>
    <lineage>
        <taxon>Eukaryota</taxon>
        <taxon>Metazoa</taxon>
        <taxon>Ecdysozoa</taxon>
        <taxon>Nematoda</taxon>
        <taxon>Chromadorea</taxon>
        <taxon>Rhabditida</taxon>
        <taxon>Spirurina</taxon>
        <taxon>Spiruromorpha</taxon>
        <taxon>Filarioidea</taxon>
        <taxon>Onchocercidae</taxon>
        <taxon>Litomosoides</taxon>
    </lineage>
</organism>
<evidence type="ECO:0000313" key="3">
    <source>
        <dbReference type="Proteomes" id="UP000277928"/>
    </source>
</evidence>
<dbReference type="AlphaFoldDB" id="A0A3P6TBZ6"/>
<dbReference type="OrthoDB" id="5857593at2759"/>
<keyword evidence="1" id="KW-0175">Coiled coil</keyword>
<evidence type="ECO:0000313" key="2">
    <source>
        <dbReference type="EMBL" id="VDK80889.1"/>
    </source>
</evidence>
<gene>
    <name evidence="2" type="ORF">NLS_LOCUS5084</name>
</gene>
<dbReference type="EMBL" id="UYRX01000359">
    <property type="protein sequence ID" value="VDK80889.1"/>
    <property type="molecule type" value="Genomic_DNA"/>
</dbReference>
<keyword evidence="3" id="KW-1185">Reference proteome</keyword>
<dbReference type="OMA" id="EVEMIFV"/>
<protein>
    <submittedName>
        <fullName evidence="2">Uncharacterized protein</fullName>
    </submittedName>
</protein>
<dbReference type="Proteomes" id="UP000277928">
    <property type="component" value="Unassembled WGS sequence"/>
</dbReference>
<reference evidence="2 3" key="1">
    <citation type="submission" date="2018-08" db="EMBL/GenBank/DDBJ databases">
        <authorList>
            <person name="Laetsch R D."/>
            <person name="Stevens L."/>
            <person name="Kumar S."/>
            <person name="Blaxter L. M."/>
        </authorList>
    </citation>
    <scope>NUCLEOTIDE SEQUENCE [LARGE SCALE GENOMIC DNA]</scope>
</reference>
<sequence>MHQVCELEKVVELLKGKLRNLKDSRYIAQKENENLIRQSNKKILADKRLLENVQQVKVIEKQIEYTHHLIAHKRKIIRSLQNGTIQKVHKERQLRMLEEENLDMKKKMTEWLKVNQRLLNIFEEMKDREVEMIFVAERCKQRNVQLREECGQMQEHMLAISKRLDEIGMGNVSDTSSSSIILHNEANELKGK</sequence>
<accession>A0A3P6TBZ6</accession>
<feature type="coiled-coil region" evidence="1">
    <location>
        <begin position="80"/>
        <end position="107"/>
    </location>
</feature>
<evidence type="ECO:0000256" key="1">
    <source>
        <dbReference type="SAM" id="Coils"/>
    </source>
</evidence>
<proteinExistence type="predicted"/>